<dbReference type="Proteomes" id="UP000188998">
    <property type="component" value="Unassembled WGS sequence"/>
</dbReference>
<accession>A0AAJ3K2M1</accession>
<proteinExistence type="predicted"/>
<gene>
    <name evidence="2" type="ORF">BKG90_09810</name>
</gene>
<feature type="region of interest" description="Disordered" evidence="1">
    <location>
        <begin position="119"/>
        <end position="139"/>
    </location>
</feature>
<organism evidence="2 3">
    <name type="scientific">Rodentibacter caecimuris</name>
    <dbReference type="NCBI Taxonomy" id="1796644"/>
    <lineage>
        <taxon>Bacteria</taxon>
        <taxon>Pseudomonadati</taxon>
        <taxon>Pseudomonadota</taxon>
        <taxon>Gammaproteobacteria</taxon>
        <taxon>Pasteurellales</taxon>
        <taxon>Pasteurellaceae</taxon>
        <taxon>Rodentibacter</taxon>
    </lineage>
</organism>
<protein>
    <submittedName>
        <fullName evidence="2">Uncharacterized protein</fullName>
    </submittedName>
</protein>
<reference evidence="2 3" key="1">
    <citation type="submission" date="2016-10" db="EMBL/GenBank/DDBJ databases">
        <title>Rodentibacter gen. nov. and new species.</title>
        <authorList>
            <person name="Christensen H."/>
        </authorList>
    </citation>
    <scope>NUCLEOTIDE SEQUENCE [LARGE SCALE GENOMIC DNA]</scope>
    <source>
        <strain evidence="2 3">199137021</strain>
    </source>
</reference>
<dbReference type="EMBL" id="MLAB01000053">
    <property type="protein sequence ID" value="OOF70575.1"/>
    <property type="molecule type" value="Genomic_DNA"/>
</dbReference>
<name>A0AAJ3K2M1_9PAST</name>
<dbReference type="RefSeq" id="WP_059365746.1">
    <property type="nucleotide sequence ID" value="NZ_BBXJ01000001.1"/>
</dbReference>
<evidence type="ECO:0000313" key="3">
    <source>
        <dbReference type="Proteomes" id="UP000188998"/>
    </source>
</evidence>
<evidence type="ECO:0000256" key="1">
    <source>
        <dbReference type="SAM" id="MobiDB-lite"/>
    </source>
</evidence>
<comment type="caution">
    <text evidence="2">The sequence shown here is derived from an EMBL/GenBank/DDBJ whole genome shotgun (WGS) entry which is preliminary data.</text>
</comment>
<keyword evidence="3" id="KW-1185">Reference proteome</keyword>
<evidence type="ECO:0000313" key="2">
    <source>
        <dbReference type="EMBL" id="OOF70575.1"/>
    </source>
</evidence>
<sequence>MCELRDPQEIGIFEQYFMNKFLAVSQANWEKVDVKSQFDKKETLAKSRAYLDLAKEKGFEQAYAKLELDFAEQNWVLHRAALAEQEKLLKQYYEEKWRRAFIHFEQTKRACHPCKTDGQKDLDNVPHQGNKSGEDIAQSVQIPANGDIQLFDKDNQDGQCQCDKCVDKK</sequence>
<dbReference type="AlphaFoldDB" id="A0AAJ3K2M1"/>